<evidence type="ECO:0000256" key="1">
    <source>
        <dbReference type="SAM" id="Coils"/>
    </source>
</evidence>
<feature type="compositionally biased region" description="Polar residues" evidence="2">
    <location>
        <begin position="219"/>
        <end position="234"/>
    </location>
</feature>
<comment type="caution">
    <text evidence="5">The sequence shown here is derived from an EMBL/GenBank/DDBJ whole genome shotgun (WGS) entry which is preliminary data.</text>
</comment>
<dbReference type="EMBL" id="JBICCN010000130">
    <property type="protein sequence ID" value="KAL3091489.1"/>
    <property type="molecule type" value="Genomic_DNA"/>
</dbReference>
<keyword evidence="6" id="KW-1185">Reference proteome</keyword>
<reference evidence="5 6" key="1">
    <citation type="submission" date="2024-10" db="EMBL/GenBank/DDBJ databases">
        <authorList>
            <person name="Kim D."/>
        </authorList>
    </citation>
    <scope>NUCLEOTIDE SEQUENCE [LARGE SCALE GENOMIC DNA]</scope>
    <source>
        <strain evidence="5">Taebaek</strain>
    </source>
</reference>
<evidence type="ECO:0000313" key="5">
    <source>
        <dbReference type="EMBL" id="KAL3091489.1"/>
    </source>
</evidence>
<protein>
    <submittedName>
        <fullName evidence="5">Uncharacterized protein</fullName>
    </submittedName>
</protein>
<evidence type="ECO:0000313" key="3">
    <source>
        <dbReference type="EMBL" id="KAL3069279.1"/>
    </source>
</evidence>
<gene>
    <name evidence="5" type="ORF">niasHS_005059</name>
    <name evidence="4" type="ORF">niasHS_011510</name>
    <name evidence="3" type="ORF">niasHS_018004</name>
</gene>
<dbReference type="EMBL" id="JBICCN010000329">
    <property type="protein sequence ID" value="KAL3076773.1"/>
    <property type="molecule type" value="Genomic_DNA"/>
</dbReference>
<feature type="region of interest" description="Disordered" evidence="2">
    <location>
        <begin position="105"/>
        <end position="132"/>
    </location>
</feature>
<sequence length="234" mass="25253">MNSANRGKKRDQAAIQHQTEMEKIRQQKRMLRRRRMEEQLQRERTLIKLRHEYRKAKGAVMAGQCRISCTASSMSITIPQLVRVNGQTADPFSLVFSCEAAEQKGLNSSTSSTVPRAQNAAAAAAASRPTDPRPNAIQTVHAASAAVVGVGANSARAAVIENVGKNGTDLPLSAIPSILKCSRLPPPPKPPVLRGGGLMKTSKKKYLSDDTLSSDSDVHASTGTRRILSSENEE</sequence>
<accession>A0ABD2JLJ2</accession>
<feature type="region of interest" description="Disordered" evidence="2">
    <location>
        <begin position="205"/>
        <end position="234"/>
    </location>
</feature>
<evidence type="ECO:0000313" key="4">
    <source>
        <dbReference type="EMBL" id="KAL3076773.1"/>
    </source>
</evidence>
<dbReference type="AlphaFoldDB" id="A0ABD2JLJ2"/>
<organism evidence="5 6">
    <name type="scientific">Heterodera schachtii</name>
    <name type="common">Sugarbeet cyst nematode worm</name>
    <name type="synonym">Tylenchus schachtii</name>
    <dbReference type="NCBI Taxonomy" id="97005"/>
    <lineage>
        <taxon>Eukaryota</taxon>
        <taxon>Metazoa</taxon>
        <taxon>Ecdysozoa</taxon>
        <taxon>Nematoda</taxon>
        <taxon>Chromadorea</taxon>
        <taxon>Rhabditida</taxon>
        <taxon>Tylenchina</taxon>
        <taxon>Tylenchomorpha</taxon>
        <taxon>Tylenchoidea</taxon>
        <taxon>Heteroderidae</taxon>
        <taxon>Heteroderinae</taxon>
        <taxon>Heterodera</taxon>
    </lineage>
</organism>
<proteinExistence type="predicted"/>
<dbReference type="EMBL" id="JBICCN010000429">
    <property type="protein sequence ID" value="KAL3069279.1"/>
    <property type="molecule type" value="Genomic_DNA"/>
</dbReference>
<name>A0ABD2JLJ2_HETSC</name>
<evidence type="ECO:0000313" key="6">
    <source>
        <dbReference type="Proteomes" id="UP001620645"/>
    </source>
</evidence>
<keyword evidence="1" id="KW-0175">Coiled coil</keyword>
<feature type="coiled-coil region" evidence="1">
    <location>
        <begin position="14"/>
        <end position="41"/>
    </location>
</feature>
<feature type="compositionally biased region" description="Polar residues" evidence="2">
    <location>
        <begin position="105"/>
        <end position="116"/>
    </location>
</feature>
<dbReference type="Proteomes" id="UP001620645">
    <property type="component" value="Unassembled WGS sequence"/>
</dbReference>
<evidence type="ECO:0000256" key="2">
    <source>
        <dbReference type="SAM" id="MobiDB-lite"/>
    </source>
</evidence>